<dbReference type="Proteomes" id="UP001156905">
    <property type="component" value="Unassembled WGS sequence"/>
</dbReference>
<sequence>MAGTRQPSEAAEKELKGDSPLQSLEDDEFGLAEITLSISRILATRISADGYVLGLEGAWGSGKSTLANFIAEQLAKYNEHVVVRFEPWLIGERNALIAAFLGQLAQKIEVVESQQNHSWHPSRWRLGRLSKRLSGKMRRYGEYMGAFAVPIGSASALDPTGSTALAATGLKTASVFAKFFGKAPSIEQLKAEIVSGLHAIRDLLANIRFTVIIDDTDRLEPYEAVELLRLVRKVADFPFVTYVICFDANVLSQQVNHALEIQDGRLYIEKIFQDVVHVPPQEPFALRRYLQRLLKQSFPIEMGSSLDDHEVQFRKEALFNRWCGLLVNTPRDVVRLYQAVELAWPYVPKGLDFLDFVWLQLLKLKWPDLYLWTRDYLRDVGSYRDRGRVADKERAAEAQRLLKLLELPSVA</sequence>
<comment type="caution">
    <text evidence="3">The sequence shown here is derived from an EMBL/GenBank/DDBJ whole genome shotgun (WGS) entry which is preliminary data.</text>
</comment>
<evidence type="ECO:0000256" key="1">
    <source>
        <dbReference type="SAM" id="MobiDB-lite"/>
    </source>
</evidence>
<keyword evidence="4" id="KW-1185">Reference proteome</keyword>
<reference evidence="4" key="1">
    <citation type="journal article" date="2019" name="Int. J. Syst. Evol. Microbiol.">
        <title>The Global Catalogue of Microorganisms (GCM) 10K type strain sequencing project: providing services to taxonomists for standard genome sequencing and annotation.</title>
        <authorList>
            <consortium name="The Broad Institute Genomics Platform"/>
            <consortium name="The Broad Institute Genome Sequencing Center for Infectious Disease"/>
            <person name="Wu L."/>
            <person name="Ma J."/>
        </authorList>
    </citation>
    <scope>NUCLEOTIDE SEQUENCE [LARGE SCALE GENOMIC DNA]</scope>
    <source>
        <strain evidence="4">NBRC 102520</strain>
    </source>
</reference>
<feature type="region of interest" description="Disordered" evidence="1">
    <location>
        <begin position="1"/>
        <end position="22"/>
    </location>
</feature>
<dbReference type="InterPro" id="IPR011646">
    <property type="entry name" value="KAP_P-loop"/>
</dbReference>
<feature type="domain" description="KAP NTPase" evidence="2">
    <location>
        <begin position="38"/>
        <end position="342"/>
    </location>
</feature>
<dbReference type="SUPFAM" id="SSF52540">
    <property type="entry name" value="P-loop containing nucleoside triphosphate hydrolases"/>
    <property type="match status" value="1"/>
</dbReference>
<gene>
    <name evidence="3" type="ORF">GCM10007857_05780</name>
</gene>
<evidence type="ECO:0000313" key="4">
    <source>
        <dbReference type="Proteomes" id="UP001156905"/>
    </source>
</evidence>
<name>A0ABQ6AQN4_9BRAD</name>
<protein>
    <recommendedName>
        <fullName evidence="2">KAP NTPase domain-containing protein</fullName>
    </recommendedName>
</protein>
<accession>A0ABQ6AQN4</accession>
<organism evidence="3 4">
    <name type="scientific">Bradyrhizobium iriomotense</name>
    <dbReference type="NCBI Taxonomy" id="441950"/>
    <lineage>
        <taxon>Bacteria</taxon>
        <taxon>Pseudomonadati</taxon>
        <taxon>Pseudomonadota</taxon>
        <taxon>Alphaproteobacteria</taxon>
        <taxon>Hyphomicrobiales</taxon>
        <taxon>Nitrobacteraceae</taxon>
        <taxon>Bradyrhizobium</taxon>
    </lineage>
</organism>
<dbReference type="InterPro" id="IPR027417">
    <property type="entry name" value="P-loop_NTPase"/>
</dbReference>
<dbReference type="EMBL" id="BSOW01000002">
    <property type="protein sequence ID" value="GLR83868.1"/>
    <property type="molecule type" value="Genomic_DNA"/>
</dbReference>
<dbReference type="RefSeq" id="WP_284260818.1">
    <property type="nucleotide sequence ID" value="NZ_BSOW01000002.1"/>
</dbReference>
<dbReference type="Gene3D" id="3.40.50.300">
    <property type="entry name" value="P-loop containing nucleotide triphosphate hydrolases"/>
    <property type="match status" value="1"/>
</dbReference>
<evidence type="ECO:0000259" key="2">
    <source>
        <dbReference type="Pfam" id="PF07693"/>
    </source>
</evidence>
<proteinExistence type="predicted"/>
<evidence type="ECO:0000313" key="3">
    <source>
        <dbReference type="EMBL" id="GLR83868.1"/>
    </source>
</evidence>
<dbReference type="Pfam" id="PF07693">
    <property type="entry name" value="KAP_NTPase"/>
    <property type="match status" value="1"/>
</dbReference>